<name>A0A5N5TA28_9CRUS</name>
<dbReference type="AlphaFoldDB" id="A0A5N5TA28"/>
<proteinExistence type="predicted"/>
<sequence length="40" mass="4805">MEFVKKYLRGQKRKNANKISSNPVRKYLQKIDPYLLFSCV</sequence>
<evidence type="ECO:0000313" key="1">
    <source>
        <dbReference type="EMBL" id="KAB7503039.1"/>
    </source>
</evidence>
<comment type="caution">
    <text evidence="1">The sequence shown here is derived from an EMBL/GenBank/DDBJ whole genome shotgun (WGS) entry which is preliminary data.</text>
</comment>
<keyword evidence="2" id="KW-1185">Reference proteome</keyword>
<organism evidence="1 2">
    <name type="scientific">Armadillidium nasatum</name>
    <dbReference type="NCBI Taxonomy" id="96803"/>
    <lineage>
        <taxon>Eukaryota</taxon>
        <taxon>Metazoa</taxon>
        <taxon>Ecdysozoa</taxon>
        <taxon>Arthropoda</taxon>
        <taxon>Crustacea</taxon>
        <taxon>Multicrustacea</taxon>
        <taxon>Malacostraca</taxon>
        <taxon>Eumalacostraca</taxon>
        <taxon>Peracarida</taxon>
        <taxon>Isopoda</taxon>
        <taxon>Oniscidea</taxon>
        <taxon>Crinocheta</taxon>
        <taxon>Armadillidiidae</taxon>
        <taxon>Armadillidium</taxon>
    </lineage>
</organism>
<evidence type="ECO:0000313" key="2">
    <source>
        <dbReference type="Proteomes" id="UP000326759"/>
    </source>
</evidence>
<gene>
    <name evidence="1" type="ORF">Anas_12894</name>
</gene>
<dbReference type="EMBL" id="SEYY01005988">
    <property type="protein sequence ID" value="KAB7503039.1"/>
    <property type="molecule type" value="Genomic_DNA"/>
</dbReference>
<accession>A0A5N5TA28</accession>
<protein>
    <submittedName>
        <fullName evidence="1">Uncharacterized protein</fullName>
    </submittedName>
</protein>
<dbReference type="Proteomes" id="UP000326759">
    <property type="component" value="Unassembled WGS sequence"/>
</dbReference>
<reference evidence="1 2" key="1">
    <citation type="journal article" date="2019" name="PLoS Biol.">
        <title>Sex chromosomes control vertical transmission of feminizing Wolbachia symbionts in an isopod.</title>
        <authorList>
            <person name="Becking T."/>
            <person name="Chebbi M.A."/>
            <person name="Giraud I."/>
            <person name="Moumen B."/>
            <person name="Laverre T."/>
            <person name="Caubet Y."/>
            <person name="Peccoud J."/>
            <person name="Gilbert C."/>
            <person name="Cordaux R."/>
        </authorList>
    </citation>
    <scope>NUCLEOTIDE SEQUENCE [LARGE SCALE GENOMIC DNA]</scope>
    <source>
        <strain evidence="1">ANa2</strain>
        <tissue evidence="1">Whole body excluding digestive tract and cuticle</tissue>
    </source>
</reference>